<evidence type="ECO:0000313" key="5">
    <source>
        <dbReference type="Proteomes" id="UP000230233"/>
    </source>
</evidence>
<evidence type="ECO:0000256" key="1">
    <source>
        <dbReference type="SAM" id="Phobius"/>
    </source>
</evidence>
<dbReference type="InterPro" id="IPR002593">
    <property type="entry name" value="DX"/>
</dbReference>
<accession>A0A2G5UNF3</accession>
<dbReference type="EMBL" id="PDUG01000003">
    <property type="protein sequence ID" value="PIC41094.1"/>
    <property type="molecule type" value="Genomic_DNA"/>
</dbReference>
<feature type="transmembrane region" description="Helical" evidence="1">
    <location>
        <begin position="244"/>
        <end position="265"/>
    </location>
</feature>
<dbReference type="OrthoDB" id="4405280at2759"/>
<keyword evidence="5" id="KW-1185">Reference proteome</keyword>
<dbReference type="Proteomes" id="UP000230233">
    <property type="component" value="Chromosome III"/>
</dbReference>
<reference evidence="5" key="1">
    <citation type="submission" date="2017-10" db="EMBL/GenBank/DDBJ databases">
        <title>Rapid genome shrinkage in a self-fertile nematode reveals novel sperm competition proteins.</title>
        <authorList>
            <person name="Yin D."/>
            <person name="Schwarz E.M."/>
            <person name="Thomas C.G."/>
            <person name="Felde R.L."/>
            <person name="Korf I.F."/>
            <person name="Cutter A.D."/>
            <person name="Schartner C.M."/>
            <person name="Ralston E.J."/>
            <person name="Meyer B.J."/>
            <person name="Haag E.S."/>
        </authorList>
    </citation>
    <scope>NUCLEOTIDE SEQUENCE [LARGE SCALE GENOMIC DNA]</scope>
    <source>
        <strain evidence="5">JU1422</strain>
    </source>
</reference>
<dbReference type="Pfam" id="PF01666">
    <property type="entry name" value="DX"/>
    <property type="match status" value="1"/>
</dbReference>
<dbReference type="AlphaFoldDB" id="A0A2G5UNF3"/>
<keyword evidence="1" id="KW-0812">Transmembrane</keyword>
<keyword evidence="2" id="KW-0732">Signal</keyword>
<gene>
    <name evidence="4" type="primary">Cni-ZK1010.6</name>
    <name evidence="4" type="synonym">Cnig_chr_III.g8629</name>
    <name evidence="4" type="ORF">B9Z55_008629</name>
</gene>
<evidence type="ECO:0000256" key="2">
    <source>
        <dbReference type="SAM" id="SignalP"/>
    </source>
</evidence>
<dbReference type="PANTHER" id="PTHR36157:SF1">
    <property type="entry name" value="DOMAIN OF UNKNOWN FUNCTION DX DOMAIN-CONTAINING PROTEIN"/>
    <property type="match status" value="1"/>
</dbReference>
<evidence type="ECO:0000313" key="4">
    <source>
        <dbReference type="EMBL" id="PIC41094.1"/>
    </source>
</evidence>
<organism evidence="4 5">
    <name type="scientific">Caenorhabditis nigoni</name>
    <dbReference type="NCBI Taxonomy" id="1611254"/>
    <lineage>
        <taxon>Eukaryota</taxon>
        <taxon>Metazoa</taxon>
        <taxon>Ecdysozoa</taxon>
        <taxon>Nematoda</taxon>
        <taxon>Chromadorea</taxon>
        <taxon>Rhabditida</taxon>
        <taxon>Rhabditina</taxon>
        <taxon>Rhabditomorpha</taxon>
        <taxon>Rhabditoidea</taxon>
        <taxon>Rhabditidae</taxon>
        <taxon>Peloderinae</taxon>
        <taxon>Caenorhabditis</taxon>
    </lineage>
</organism>
<keyword evidence="1" id="KW-0472">Membrane</keyword>
<name>A0A2G5UNF3_9PELO</name>
<sequence>MLTSILISFLIYGLTVTQEEQATVVPQVDYCSSQQCEPGPQGNKECQHYGYCSPTEKVCCLGHYGQCKRIGSRAIRPQQNCKNDEECGMGVYCDKSLKICCTEGHSPESYCPDGLTYKSVEPFCKENQDCPSNTTCIEEACCPIHKTKDSEILPLYFPFTTHRKCSEYDAPPLRNVFCRRDTGTWAILGEFRINGTENVVTERYCTMNDDCSPSTVCVLVSDAVGLCYEDPMKSPPTIDLLDTYWLIFYCILPTAGLIYGCMILIHKKMHYNYYH</sequence>
<feature type="domain" description="Domain of unknown function DX" evidence="3">
    <location>
        <begin position="159"/>
        <end position="231"/>
    </location>
</feature>
<dbReference type="PANTHER" id="PTHR36157">
    <property type="entry name" value="PROTEIN CBG12671-RELATED"/>
    <property type="match status" value="1"/>
</dbReference>
<protein>
    <recommendedName>
        <fullName evidence="3">Domain of unknown function DX domain-containing protein</fullName>
    </recommendedName>
</protein>
<comment type="caution">
    <text evidence="4">The sequence shown here is derived from an EMBL/GenBank/DDBJ whole genome shotgun (WGS) entry which is preliminary data.</text>
</comment>
<dbReference type="STRING" id="1611254.A0A2G5UNF3"/>
<proteinExistence type="predicted"/>
<evidence type="ECO:0000259" key="3">
    <source>
        <dbReference type="Pfam" id="PF01666"/>
    </source>
</evidence>
<feature type="signal peptide" evidence="2">
    <location>
        <begin position="1"/>
        <end position="17"/>
    </location>
</feature>
<keyword evidence="1" id="KW-1133">Transmembrane helix</keyword>
<feature type="chain" id="PRO_5013808213" description="Domain of unknown function DX domain-containing protein" evidence="2">
    <location>
        <begin position="18"/>
        <end position="275"/>
    </location>
</feature>